<dbReference type="PATRIC" id="fig|224911.5.peg.4021"/>
<name>Q89N30_BRADU</name>
<gene>
    <name evidence="2" type="ordered locus">bll4012</name>
</gene>
<evidence type="ECO:0000313" key="2">
    <source>
        <dbReference type="EMBL" id="BAC49277.1"/>
    </source>
</evidence>
<dbReference type="EnsemblBacteria" id="BAC49277">
    <property type="protein sequence ID" value="BAC49277"/>
    <property type="gene ID" value="BAC49277"/>
</dbReference>
<dbReference type="Proteomes" id="UP000002526">
    <property type="component" value="Chromosome"/>
</dbReference>
<protein>
    <submittedName>
        <fullName evidence="2">Organic hydroperoxide resistance protein</fullName>
    </submittedName>
</protein>
<dbReference type="InterPro" id="IPR015946">
    <property type="entry name" value="KH_dom-like_a/b"/>
</dbReference>
<dbReference type="PANTHER" id="PTHR33797:SF2">
    <property type="entry name" value="ORGANIC HYDROPEROXIDE RESISTANCE PROTEIN-LIKE"/>
    <property type="match status" value="1"/>
</dbReference>
<proteinExistence type="inferred from homology"/>
<dbReference type="Gene3D" id="3.30.300.20">
    <property type="match status" value="1"/>
</dbReference>
<dbReference type="InParanoid" id="Q89N30"/>
<dbReference type="AlphaFoldDB" id="Q89N30"/>
<sequence>MASRKDPAMSSAAKLLFTGKTHVTSGSDGAARSSDGFLDIKLAQPHPAAENLFAAAWSACYLGALGLAAAQRKVKLPSEPSVDTAIDLNNANGAFFLRARLDVSVPGVDRAVAQELIEAAHGICPYSKAVHGNIEVTTTLV</sequence>
<dbReference type="eggNOG" id="COG1764">
    <property type="taxonomic scope" value="Bacteria"/>
</dbReference>
<dbReference type="InterPro" id="IPR036102">
    <property type="entry name" value="OsmC/Ohrsf"/>
</dbReference>
<dbReference type="GO" id="GO:0006979">
    <property type="term" value="P:response to oxidative stress"/>
    <property type="evidence" value="ECO:0007669"/>
    <property type="project" value="InterPro"/>
</dbReference>
<dbReference type="Pfam" id="PF02566">
    <property type="entry name" value="OsmC"/>
    <property type="match status" value="1"/>
</dbReference>
<accession>Q89N30</accession>
<evidence type="ECO:0000256" key="1">
    <source>
        <dbReference type="ARBA" id="ARBA00007378"/>
    </source>
</evidence>
<keyword evidence="3" id="KW-1185">Reference proteome</keyword>
<dbReference type="KEGG" id="bja:bll4012"/>
<dbReference type="PhylomeDB" id="Q89N30"/>
<dbReference type="Gene3D" id="2.20.25.10">
    <property type="match status" value="1"/>
</dbReference>
<dbReference type="STRING" id="224911.AAV28_17080"/>
<comment type="similarity">
    <text evidence="1">Belongs to the OsmC/Ohr family.</text>
</comment>
<dbReference type="NCBIfam" id="TIGR03561">
    <property type="entry name" value="organ_hyd_perox"/>
    <property type="match status" value="1"/>
</dbReference>
<organism evidence="2 3">
    <name type="scientific">Bradyrhizobium diazoefficiens (strain JCM 10833 / BCRC 13528 / IAM 13628 / NBRC 14792 / USDA 110)</name>
    <dbReference type="NCBI Taxonomy" id="224911"/>
    <lineage>
        <taxon>Bacteria</taxon>
        <taxon>Pseudomonadati</taxon>
        <taxon>Pseudomonadota</taxon>
        <taxon>Alphaproteobacteria</taxon>
        <taxon>Hyphomicrobiales</taxon>
        <taxon>Nitrobacteraceae</taxon>
        <taxon>Bradyrhizobium</taxon>
    </lineage>
</organism>
<dbReference type="EMBL" id="BA000040">
    <property type="protein sequence ID" value="BAC49277.1"/>
    <property type="molecule type" value="Genomic_DNA"/>
</dbReference>
<dbReference type="SUPFAM" id="SSF82784">
    <property type="entry name" value="OsmC-like"/>
    <property type="match status" value="1"/>
</dbReference>
<dbReference type="PANTHER" id="PTHR33797">
    <property type="entry name" value="ORGANIC HYDROPEROXIDE RESISTANCE PROTEIN-LIKE"/>
    <property type="match status" value="1"/>
</dbReference>
<dbReference type="InterPro" id="IPR003718">
    <property type="entry name" value="OsmC/Ohr_fam"/>
</dbReference>
<evidence type="ECO:0000313" key="3">
    <source>
        <dbReference type="Proteomes" id="UP000002526"/>
    </source>
</evidence>
<reference evidence="3" key="1">
    <citation type="journal article" date="2002" name="DNA Res.">
        <title>Complete genomic sequence of nitrogen-fixing symbiotic bacterium Bradyrhizobium japonicum USDA110.</title>
        <authorList>
            <person name="Kaneko T."/>
            <person name="Nakamura Y."/>
            <person name="Sato S."/>
            <person name="Minamisawa K."/>
            <person name="Uchiumi T."/>
            <person name="Sasamoto S."/>
            <person name="Watanabe A."/>
            <person name="Idesawa K."/>
            <person name="Iriguchi M."/>
            <person name="Kawashima K."/>
            <person name="Kohara M."/>
            <person name="Matsumoto M."/>
            <person name="Shimpo S."/>
            <person name="Tsuruoka H."/>
            <person name="Wada T."/>
            <person name="Yamada M."/>
            <person name="Tabata S."/>
        </authorList>
    </citation>
    <scope>NUCLEOTIDE SEQUENCE [LARGE SCALE GENOMIC DNA]</scope>
    <source>
        <strain evidence="3">JCM 10833 / BCRC 13528 / IAM 13628 / NBRC 14792 / USDA 110</strain>
    </source>
</reference>
<dbReference type="InterPro" id="IPR019953">
    <property type="entry name" value="OHR"/>
</dbReference>
<dbReference type="HOGENOM" id="CLU_106355_2_1_5"/>
<dbReference type="OrthoDB" id="9797508at2"/>